<evidence type="ECO:0000256" key="3">
    <source>
        <dbReference type="PROSITE-ProRule" id="PRU01005"/>
    </source>
</evidence>
<dbReference type="Proteomes" id="UP000001307">
    <property type="component" value="Unassembled WGS sequence"/>
</dbReference>
<dbReference type="PROSITE" id="PS50092">
    <property type="entry name" value="TSP1"/>
    <property type="match status" value="2"/>
</dbReference>
<proteinExistence type="predicted"/>
<dbReference type="OrthoDB" id="5945005at2759"/>
<feature type="domain" description="ShKT" evidence="4">
    <location>
        <begin position="359"/>
        <end position="394"/>
    </location>
</feature>
<dbReference type="AlphaFoldDB" id="E4WWC1"/>
<dbReference type="InterPro" id="IPR052065">
    <property type="entry name" value="Compl_asym_regulator"/>
</dbReference>
<gene>
    <name evidence="5" type="ORF">GSOID_T00009192001</name>
</gene>
<dbReference type="InterPro" id="IPR000884">
    <property type="entry name" value="TSP1_rpt"/>
</dbReference>
<evidence type="ECO:0000313" key="5">
    <source>
        <dbReference type="EMBL" id="CBY21425.1"/>
    </source>
</evidence>
<dbReference type="SMART" id="SM00254">
    <property type="entry name" value="ShKT"/>
    <property type="match status" value="2"/>
</dbReference>
<dbReference type="PANTHER" id="PTHR22906:SF21">
    <property type="entry name" value="SEMA DOMAIN-CONTAINING PROTEIN"/>
    <property type="match status" value="1"/>
</dbReference>
<dbReference type="PANTHER" id="PTHR22906">
    <property type="entry name" value="PROPERDIN"/>
    <property type="match status" value="1"/>
</dbReference>
<reference evidence="5" key="1">
    <citation type="journal article" date="2010" name="Science">
        <title>Plasticity of animal genome architecture unmasked by rapid evolution of a pelagic tunicate.</title>
        <authorList>
            <person name="Denoeud F."/>
            <person name="Henriet S."/>
            <person name="Mungpakdee S."/>
            <person name="Aury J.M."/>
            <person name="Da Silva C."/>
            <person name="Brinkmann H."/>
            <person name="Mikhaleva J."/>
            <person name="Olsen L.C."/>
            <person name="Jubin C."/>
            <person name="Canestro C."/>
            <person name="Bouquet J.M."/>
            <person name="Danks G."/>
            <person name="Poulain J."/>
            <person name="Campsteijn C."/>
            <person name="Adamski M."/>
            <person name="Cross I."/>
            <person name="Yadetie F."/>
            <person name="Muffato M."/>
            <person name="Louis A."/>
            <person name="Butcher S."/>
            <person name="Tsagkogeorga G."/>
            <person name="Konrad A."/>
            <person name="Singh S."/>
            <person name="Jensen M.F."/>
            <person name="Cong E.H."/>
            <person name="Eikeseth-Otteraa H."/>
            <person name="Noel B."/>
            <person name="Anthouard V."/>
            <person name="Porcel B.M."/>
            <person name="Kachouri-Lafond R."/>
            <person name="Nishino A."/>
            <person name="Ugolini M."/>
            <person name="Chourrout P."/>
            <person name="Nishida H."/>
            <person name="Aasland R."/>
            <person name="Huzurbazar S."/>
            <person name="Westhof E."/>
            <person name="Delsuc F."/>
            <person name="Lehrach H."/>
            <person name="Reinhardt R."/>
            <person name="Weissenbach J."/>
            <person name="Roy S.W."/>
            <person name="Artiguenave F."/>
            <person name="Postlethwait J.H."/>
            <person name="Manak J.R."/>
            <person name="Thompson E.M."/>
            <person name="Jaillon O."/>
            <person name="Du Pasquier L."/>
            <person name="Boudinot P."/>
            <person name="Liberles D.A."/>
            <person name="Volff J.N."/>
            <person name="Philippe H."/>
            <person name="Lenhard B."/>
            <person name="Roest Crollius H."/>
            <person name="Wincker P."/>
            <person name="Chourrout D."/>
        </authorList>
    </citation>
    <scope>NUCLEOTIDE SEQUENCE [LARGE SCALE GENOMIC DNA]</scope>
</reference>
<dbReference type="InterPro" id="IPR036383">
    <property type="entry name" value="TSP1_rpt_sf"/>
</dbReference>
<dbReference type="SMART" id="SM00209">
    <property type="entry name" value="TSP1"/>
    <property type="match status" value="2"/>
</dbReference>
<dbReference type="InParanoid" id="E4WWC1"/>
<evidence type="ECO:0000313" key="6">
    <source>
        <dbReference type="Proteomes" id="UP000001307"/>
    </source>
</evidence>
<dbReference type="Pfam" id="PF01549">
    <property type="entry name" value="ShK"/>
    <property type="match status" value="2"/>
</dbReference>
<protein>
    <recommendedName>
        <fullName evidence="4">ShKT domain-containing protein</fullName>
    </recommendedName>
</protein>
<dbReference type="Gene3D" id="2.20.100.10">
    <property type="entry name" value="Thrombospondin type-1 (TSP1) repeat"/>
    <property type="match status" value="2"/>
</dbReference>
<keyword evidence="1" id="KW-0677">Repeat</keyword>
<dbReference type="Pfam" id="PF00090">
    <property type="entry name" value="TSP_1"/>
    <property type="match status" value="2"/>
</dbReference>
<keyword evidence="2" id="KW-1015">Disulfide bond</keyword>
<dbReference type="PROSITE" id="PS51670">
    <property type="entry name" value="SHKT"/>
    <property type="match status" value="2"/>
</dbReference>
<dbReference type="InterPro" id="IPR003582">
    <property type="entry name" value="ShKT_dom"/>
</dbReference>
<organism evidence="5">
    <name type="scientific">Oikopleura dioica</name>
    <name type="common">Tunicate</name>
    <dbReference type="NCBI Taxonomy" id="34765"/>
    <lineage>
        <taxon>Eukaryota</taxon>
        <taxon>Metazoa</taxon>
        <taxon>Chordata</taxon>
        <taxon>Tunicata</taxon>
        <taxon>Appendicularia</taxon>
        <taxon>Copelata</taxon>
        <taxon>Oikopleuridae</taxon>
        <taxon>Oikopleura</taxon>
    </lineage>
</organism>
<accession>E4WWC1</accession>
<comment type="caution">
    <text evidence="3">Lacks conserved residue(s) required for the propagation of feature annotation.</text>
</comment>
<sequence length="450" mass="51180">MKIWSLCGVFSTIRAYSNPESCGPVKYGKVVSTMNSKDAFGDKFGISVDFIKNDGWKDYSIVVNGQYNELMLTTTNGVSKPTGAFKLTNLAQRQHQPLKCTIARDTVRTRNGDNLKSGPFKFNWKGSCSNQVKFHVYVSVFDGVWNELQMKCSDAQEFKAHLEEHLDSKNSKIVQLKFANKKERSFPRSWRTQAQPVSTVRTELNSPEFSRMKRSVSVNKSFNSSPTRQANSNFVRRLYEWTEWENWSLCTGKCGQEGYHNRKRSCRSKETNEVSPQVSACPGEARELGTCTRTECPEWNKWGEWSGCSQTCGSGVMSRRRYCLNGSGCPGEPQEKKTCNTVQCPREVVQKKGDSGNVCKDNYPYCAKWMNSGYCEGNFASWMEQECKESCGLCKKTLSATAEDCVDLYQNSCWRWEQEGKCDHPQKQLKAFVRTKCKKSCGFCDPEVDH</sequence>
<keyword evidence="6" id="KW-1185">Reference proteome</keyword>
<evidence type="ECO:0000256" key="2">
    <source>
        <dbReference type="ARBA" id="ARBA00023157"/>
    </source>
</evidence>
<feature type="domain" description="ShKT" evidence="4">
    <location>
        <begin position="405"/>
        <end position="444"/>
    </location>
</feature>
<evidence type="ECO:0000256" key="1">
    <source>
        <dbReference type="ARBA" id="ARBA00022737"/>
    </source>
</evidence>
<dbReference type="EMBL" id="FN653017">
    <property type="protein sequence ID" value="CBY21425.1"/>
    <property type="molecule type" value="Genomic_DNA"/>
</dbReference>
<dbReference type="Gene3D" id="1.10.10.1940">
    <property type="match status" value="2"/>
</dbReference>
<name>E4WWC1_OIKDI</name>
<dbReference type="SUPFAM" id="SSF82895">
    <property type="entry name" value="TSP-1 type 1 repeat"/>
    <property type="match status" value="2"/>
</dbReference>
<evidence type="ECO:0000259" key="4">
    <source>
        <dbReference type="PROSITE" id="PS51670"/>
    </source>
</evidence>